<reference evidence="2 3" key="1">
    <citation type="submission" date="2022-12" db="EMBL/GenBank/DDBJ databases">
        <title>Assessment of beneficial effects and identification of host adaptation-associated genes of Ligilactobacillus salivarius isolated from Meles meles.</title>
        <authorList>
            <person name="Wang Y."/>
        </authorList>
    </citation>
    <scope>NUCLEOTIDE SEQUENCE [LARGE SCALE GENOMIC DNA]</scope>
    <source>
        <strain evidence="2 3">S35</strain>
    </source>
</reference>
<feature type="compositionally biased region" description="Polar residues" evidence="1">
    <location>
        <begin position="1"/>
        <end position="10"/>
    </location>
</feature>
<evidence type="ECO:0000313" key="2">
    <source>
        <dbReference type="EMBL" id="WHS17224.1"/>
    </source>
</evidence>
<accession>A0ABD7YV74</accession>
<gene>
    <name evidence="2" type="ORF">O2U02_07000</name>
</gene>
<evidence type="ECO:0008006" key="4">
    <source>
        <dbReference type="Google" id="ProtNLM"/>
    </source>
</evidence>
<name>A0ABD7YV74_9LACO</name>
<proteinExistence type="predicted"/>
<dbReference type="RefSeq" id="WP_283473488.1">
    <property type="nucleotide sequence ID" value="NZ_CP114501.1"/>
</dbReference>
<dbReference type="GeneID" id="89465160"/>
<evidence type="ECO:0000313" key="3">
    <source>
        <dbReference type="Proteomes" id="UP001224533"/>
    </source>
</evidence>
<dbReference type="Proteomes" id="UP001224533">
    <property type="component" value="Chromosome"/>
</dbReference>
<feature type="region of interest" description="Disordered" evidence="1">
    <location>
        <begin position="1"/>
        <end position="22"/>
    </location>
</feature>
<organism evidence="2 3">
    <name type="scientific">Ligilactobacillus salivarius</name>
    <dbReference type="NCBI Taxonomy" id="1624"/>
    <lineage>
        <taxon>Bacteria</taxon>
        <taxon>Bacillati</taxon>
        <taxon>Bacillota</taxon>
        <taxon>Bacilli</taxon>
        <taxon>Lactobacillales</taxon>
        <taxon>Lactobacillaceae</taxon>
        <taxon>Ligilactobacillus</taxon>
    </lineage>
</organism>
<sequence>MTIPSFSKQSNVEERWGQTTSTTYERWRKRNHQKMDIWIRGSDPVERERERQRELRVERYYQKEHEKLDRALKRIQKQKGISRLMAMRYLRQQTAKGKKISQLGRSGG</sequence>
<evidence type="ECO:0000256" key="1">
    <source>
        <dbReference type="SAM" id="MobiDB-lite"/>
    </source>
</evidence>
<protein>
    <recommendedName>
        <fullName evidence="4">Replication protein</fullName>
    </recommendedName>
</protein>
<dbReference type="EMBL" id="CP114509">
    <property type="protein sequence ID" value="WHS17224.1"/>
    <property type="molecule type" value="Genomic_DNA"/>
</dbReference>
<dbReference type="AlphaFoldDB" id="A0ABD7YV74"/>